<protein>
    <submittedName>
        <fullName evidence="2">Uu.00g018210.m01.CDS01</fullName>
    </submittedName>
</protein>
<dbReference type="AlphaFoldDB" id="A0AAI8VZ25"/>
<evidence type="ECO:0000313" key="2">
    <source>
        <dbReference type="EMBL" id="CAJ2513702.1"/>
    </source>
</evidence>
<evidence type="ECO:0000256" key="1">
    <source>
        <dbReference type="SAM" id="MobiDB-lite"/>
    </source>
</evidence>
<proteinExistence type="predicted"/>
<accession>A0AAI8VZ25</accession>
<dbReference type="Proteomes" id="UP001295740">
    <property type="component" value="Unassembled WGS sequence"/>
</dbReference>
<reference evidence="2" key="1">
    <citation type="submission" date="2023-10" db="EMBL/GenBank/DDBJ databases">
        <authorList>
            <person name="Hackl T."/>
        </authorList>
    </citation>
    <scope>NUCLEOTIDE SEQUENCE</scope>
</reference>
<comment type="caution">
    <text evidence="2">The sequence shown here is derived from an EMBL/GenBank/DDBJ whole genome shotgun (WGS) entry which is preliminary data.</text>
</comment>
<name>A0AAI8VZ25_9PEZI</name>
<feature type="compositionally biased region" description="Basic and acidic residues" evidence="1">
    <location>
        <begin position="23"/>
        <end position="37"/>
    </location>
</feature>
<dbReference type="EMBL" id="CAUWAG010000020">
    <property type="protein sequence ID" value="CAJ2513702.1"/>
    <property type="molecule type" value="Genomic_DNA"/>
</dbReference>
<feature type="region of interest" description="Disordered" evidence="1">
    <location>
        <begin position="12"/>
        <end position="37"/>
    </location>
</feature>
<keyword evidence="3" id="KW-1185">Reference proteome</keyword>
<organism evidence="2 3">
    <name type="scientific">Anthostomella pinea</name>
    <dbReference type="NCBI Taxonomy" id="933095"/>
    <lineage>
        <taxon>Eukaryota</taxon>
        <taxon>Fungi</taxon>
        <taxon>Dikarya</taxon>
        <taxon>Ascomycota</taxon>
        <taxon>Pezizomycotina</taxon>
        <taxon>Sordariomycetes</taxon>
        <taxon>Xylariomycetidae</taxon>
        <taxon>Xylariales</taxon>
        <taxon>Xylariaceae</taxon>
        <taxon>Anthostomella</taxon>
    </lineage>
</organism>
<evidence type="ECO:0000313" key="3">
    <source>
        <dbReference type="Proteomes" id="UP001295740"/>
    </source>
</evidence>
<sequence>MNFITIIASHRLSGKSKASFSKDSPDPALTREAKSTLDRPTDLRLMVKYEAGLEDSSRGHFGFPADESWSAPSTSALLTTIEEVGLRHYRDTDNGQAS</sequence>
<gene>
    <name evidence="2" type="ORF">KHLLAP_LOCUS14170</name>
</gene>